<feature type="domain" description="WW" evidence="2">
    <location>
        <begin position="54"/>
        <end position="88"/>
    </location>
</feature>
<dbReference type="Proteomes" id="UP000535478">
    <property type="component" value="Unassembled WGS sequence"/>
</dbReference>
<feature type="non-terminal residue" evidence="3">
    <location>
        <position position="1"/>
    </location>
</feature>
<protein>
    <submittedName>
        <fullName evidence="3">RHG09 protein</fullName>
    </submittedName>
</protein>
<dbReference type="PROSITE" id="PS50020">
    <property type="entry name" value="WW_DOMAIN_2"/>
    <property type="match status" value="1"/>
</dbReference>
<reference evidence="3 4" key="1">
    <citation type="submission" date="2019-09" db="EMBL/GenBank/DDBJ databases">
        <title>Bird 10,000 Genomes (B10K) Project - Family phase.</title>
        <authorList>
            <person name="Zhang G."/>
        </authorList>
    </citation>
    <scope>NUCLEOTIDE SEQUENCE [LARGE SCALE GENOMIC DNA]</scope>
    <source>
        <strain evidence="3">OUT-0019</strain>
        <tissue evidence="3">Blood</tissue>
    </source>
</reference>
<dbReference type="Gene3D" id="2.20.70.10">
    <property type="match status" value="1"/>
</dbReference>
<dbReference type="EMBL" id="VZUE01025732">
    <property type="protein sequence ID" value="NXV53788.1"/>
    <property type="molecule type" value="Genomic_DNA"/>
</dbReference>
<dbReference type="Pfam" id="PF00397">
    <property type="entry name" value="WW"/>
    <property type="match status" value="1"/>
</dbReference>
<sequence length="111" mass="11688">HERHSGGVGVCCGHRPCAPPQVPPLGSAMIYCNLEELQRVGGQADPPVPAGPPLQVLGAWERHLDPSTGRCFFYNPQTGAASWKPPRRHREAVIMGGSGGGGILGPRQPPP</sequence>
<dbReference type="CDD" id="cd00201">
    <property type="entry name" value="WW"/>
    <property type="match status" value="1"/>
</dbReference>
<dbReference type="InterPro" id="IPR036020">
    <property type="entry name" value="WW_dom_sf"/>
</dbReference>
<gene>
    <name evidence="3" type="primary">Arhgap9_1</name>
    <name evidence="3" type="ORF">URIAAL_R15096</name>
</gene>
<accession>A0A7L3UNS6</accession>
<dbReference type="InterPro" id="IPR001202">
    <property type="entry name" value="WW_dom"/>
</dbReference>
<dbReference type="AlphaFoldDB" id="A0A7L3UNS6"/>
<dbReference type="SMART" id="SM00456">
    <property type="entry name" value="WW"/>
    <property type="match status" value="1"/>
</dbReference>
<proteinExistence type="predicted"/>
<evidence type="ECO:0000259" key="2">
    <source>
        <dbReference type="PROSITE" id="PS50020"/>
    </source>
</evidence>
<keyword evidence="4" id="KW-1185">Reference proteome</keyword>
<feature type="region of interest" description="Disordered" evidence="1">
    <location>
        <begin position="81"/>
        <end position="111"/>
    </location>
</feature>
<evidence type="ECO:0000256" key="1">
    <source>
        <dbReference type="SAM" id="MobiDB-lite"/>
    </source>
</evidence>
<evidence type="ECO:0000313" key="3">
    <source>
        <dbReference type="EMBL" id="NXV53788.1"/>
    </source>
</evidence>
<feature type="non-terminal residue" evidence="3">
    <location>
        <position position="111"/>
    </location>
</feature>
<evidence type="ECO:0000313" key="4">
    <source>
        <dbReference type="Proteomes" id="UP000535478"/>
    </source>
</evidence>
<comment type="caution">
    <text evidence="3">The sequence shown here is derived from an EMBL/GenBank/DDBJ whole genome shotgun (WGS) entry which is preliminary data.</text>
</comment>
<organism evidence="3 4">
    <name type="scientific">Uria aalge</name>
    <name type="common">Common mure</name>
    <name type="synonym">Colymbus aalge</name>
    <dbReference type="NCBI Taxonomy" id="13746"/>
    <lineage>
        <taxon>Eukaryota</taxon>
        <taxon>Metazoa</taxon>
        <taxon>Chordata</taxon>
        <taxon>Craniata</taxon>
        <taxon>Vertebrata</taxon>
        <taxon>Euteleostomi</taxon>
        <taxon>Archelosauria</taxon>
        <taxon>Archosauria</taxon>
        <taxon>Dinosauria</taxon>
        <taxon>Saurischia</taxon>
        <taxon>Theropoda</taxon>
        <taxon>Coelurosauria</taxon>
        <taxon>Aves</taxon>
        <taxon>Neognathae</taxon>
        <taxon>Neoaves</taxon>
        <taxon>Charadriiformes</taxon>
        <taxon>Alcidae</taxon>
        <taxon>Uria</taxon>
    </lineage>
</organism>
<name>A0A7L3UNS6_URIAL</name>
<dbReference type="SUPFAM" id="SSF51045">
    <property type="entry name" value="WW domain"/>
    <property type="match status" value="1"/>
</dbReference>